<gene>
    <name evidence="1" type="ORF">Fuma_00808</name>
</gene>
<dbReference type="EMBL" id="CP017641">
    <property type="protein sequence ID" value="APZ91222.1"/>
    <property type="molecule type" value="Genomic_DNA"/>
</dbReference>
<keyword evidence="2" id="KW-1185">Reference proteome</keyword>
<dbReference type="STRING" id="1891926.Fuma_00808"/>
<proteinExistence type="predicted"/>
<sequence length="47" mass="5511">MMGVSLRTNQTPNNKWMHPSCRLAGFEVNIARGNRVIMNVMRTRHRE</sequence>
<accession>A0A1P8WAY3</accession>
<evidence type="ECO:0000313" key="2">
    <source>
        <dbReference type="Proteomes" id="UP000187735"/>
    </source>
</evidence>
<dbReference type="KEGG" id="fmr:Fuma_00808"/>
<protein>
    <submittedName>
        <fullName evidence="1">Uncharacterized protein</fullName>
    </submittedName>
</protein>
<name>A0A1P8WAY3_9PLAN</name>
<evidence type="ECO:0000313" key="1">
    <source>
        <dbReference type="EMBL" id="APZ91222.1"/>
    </source>
</evidence>
<organism evidence="1 2">
    <name type="scientific">Fuerstiella marisgermanici</name>
    <dbReference type="NCBI Taxonomy" id="1891926"/>
    <lineage>
        <taxon>Bacteria</taxon>
        <taxon>Pseudomonadati</taxon>
        <taxon>Planctomycetota</taxon>
        <taxon>Planctomycetia</taxon>
        <taxon>Planctomycetales</taxon>
        <taxon>Planctomycetaceae</taxon>
        <taxon>Fuerstiella</taxon>
    </lineage>
</organism>
<reference evidence="1 2" key="1">
    <citation type="journal article" date="2016" name="Front. Microbiol.">
        <title>Fuerstia marisgermanicae gen. nov., sp. nov., an Unusual Member of the Phylum Planctomycetes from the German Wadden Sea.</title>
        <authorList>
            <person name="Kohn T."/>
            <person name="Heuer A."/>
            <person name="Jogler M."/>
            <person name="Vollmers J."/>
            <person name="Boedeker C."/>
            <person name="Bunk B."/>
            <person name="Rast P."/>
            <person name="Borchert D."/>
            <person name="Glockner I."/>
            <person name="Freese H.M."/>
            <person name="Klenk H.P."/>
            <person name="Overmann J."/>
            <person name="Kaster A.K."/>
            <person name="Rohde M."/>
            <person name="Wiegand S."/>
            <person name="Jogler C."/>
        </authorList>
    </citation>
    <scope>NUCLEOTIDE SEQUENCE [LARGE SCALE GENOMIC DNA]</scope>
    <source>
        <strain evidence="1 2">NH11</strain>
    </source>
</reference>
<dbReference type="Proteomes" id="UP000187735">
    <property type="component" value="Chromosome"/>
</dbReference>
<dbReference type="AlphaFoldDB" id="A0A1P8WAY3"/>